<proteinExistence type="predicted"/>
<keyword evidence="2" id="KW-1185">Reference proteome</keyword>
<reference evidence="1 2" key="1">
    <citation type="submission" date="2020-11" db="EMBL/GenBank/DDBJ databases">
        <title>Taxonomic evaluation of the Bacillus sporothermodurans group of bacteria based on whole genome sequences.</title>
        <authorList>
            <person name="Fiedler G."/>
            <person name="Herbstmann A.-D."/>
            <person name="Doll E."/>
            <person name="Wenning M."/>
            <person name="Brinks E."/>
            <person name="Kabisch J."/>
            <person name="Breitenwieser F."/>
            <person name="Lappann M."/>
            <person name="Boehnlein C."/>
            <person name="Franz C."/>
        </authorList>
    </citation>
    <scope>NUCLEOTIDE SEQUENCE [LARGE SCALE GENOMIC DNA]</scope>
    <source>
        <strain evidence="1 2">JCM 19841</strain>
    </source>
</reference>
<dbReference type="InterPro" id="IPR050696">
    <property type="entry name" value="FtsA/MreB"/>
</dbReference>
<dbReference type="InterPro" id="IPR043129">
    <property type="entry name" value="ATPase_NBD"/>
</dbReference>
<dbReference type="PANTHER" id="PTHR32432">
    <property type="entry name" value="CELL DIVISION PROTEIN FTSA-RELATED"/>
    <property type="match status" value="1"/>
</dbReference>
<accession>A0ABX7E5V2</accession>
<organism evidence="1 2">
    <name type="scientific">Heyndrickxia vini</name>
    <dbReference type="NCBI Taxonomy" id="1476025"/>
    <lineage>
        <taxon>Bacteria</taxon>
        <taxon>Bacillati</taxon>
        <taxon>Bacillota</taxon>
        <taxon>Bacilli</taxon>
        <taxon>Bacillales</taxon>
        <taxon>Bacillaceae</taxon>
        <taxon>Heyndrickxia</taxon>
    </lineage>
</organism>
<dbReference type="RefSeq" id="WP_202779878.1">
    <property type="nucleotide sequence ID" value="NZ_CP065425.1"/>
</dbReference>
<evidence type="ECO:0000313" key="2">
    <source>
        <dbReference type="Proteomes" id="UP000595691"/>
    </source>
</evidence>
<dbReference type="Gene3D" id="3.30.1490.300">
    <property type="match status" value="1"/>
</dbReference>
<name>A0ABX7E5V2_9BACI</name>
<dbReference type="Gene3D" id="3.30.420.40">
    <property type="match status" value="2"/>
</dbReference>
<dbReference type="SUPFAM" id="SSF53067">
    <property type="entry name" value="Actin-like ATPase domain"/>
    <property type="match status" value="1"/>
</dbReference>
<dbReference type="EMBL" id="CP065425">
    <property type="protein sequence ID" value="QQZ10710.1"/>
    <property type="molecule type" value="Genomic_DNA"/>
</dbReference>
<protein>
    <submittedName>
        <fullName evidence="1">Pilus assembly protein PilM</fullName>
    </submittedName>
</protein>
<dbReference type="Proteomes" id="UP000595691">
    <property type="component" value="Chromosome"/>
</dbReference>
<evidence type="ECO:0000313" key="1">
    <source>
        <dbReference type="EMBL" id="QQZ10710.1"/>
    </source>
</evidence>
<sequence>MGLRFMQRDQKTINFIFTDHAIRYLEVKQRSPLIVQQYGERLLDSGIIKDGRIIDKQHLTLILQNIVDELGVKKRPVRFIVPDSTIAIRKLTIPSDIRDDEVKGYIFLEIGTTIHLPFEEPNFDVVILPGKNKKKEVLLVATEEEVIQSYLSLLEDVSLKPEVADVSPLSLYRLYYKNNFIHENDHVMLLHFDESLLTISIFHQHIPLFMRPIAINEDEDVSLSSLTQNSVENNEIYQLDEIVKDIGQIMSFYQFTIQKGEHQVNRILLSGDHSQRNMIREYLTDRLEISIDQLPSEVFQPSSDVTIPRSYSIALGLGLKEVH</sequence>
<gene>
    <name evidence="1" type="primary">pilM</name>
    <name evidence="1" type="ORF">I5776_07385</name>
</gene>
<dbReference type="PANTHER" id="PTHR32432:SF3">
    <property type="entry name" value="ETHANOLAMINE UTILIZATION PROTEIN EUTJ"/>
    <property type="match status" value="1"/>
</dbReference>
<dbReference type="Pfam" id="PF11104">
    <property type="entry name" value="PilM_2"/>
    <property type="match status" value="1"/>
</dbReference>
<dbReference type="InterPro" id="IPR005883">
    <property type="entry name" value="PilM"/>
</dbReference>